<gene>
    <name evidence="1" type="ORF">SY85_18460</name>
</gene>
<evidence type="ECO:0008006" key="3">
    <source>
        <dbReference type="Google" id="ProtNLM"/>
    </source>
</evidence>
<dbReference type="OrthoDB" id="669636at2"/>
<accession>A0A172TYQ8</accession>
<dbReference type="Proteomes" id="UP000077177">
    <property type="component" value="Chromosome"/>
</dbReference>
<name>A0A172TYQ8_9BACT</name>
<proteinExistence type="predicted"/>
<organism evidence="1 2">
    <name type="scientific">Flavisolibacter tropicus</name>
    <dbReference type="NCBI Taxonomy" id="1492898"/>
    <lineage>
        <taxon>Bacteria</taxon>
        <taxon>Pseudomonadati</taxon>
        <taxon>Bacteroidota</taxon>
        <taxon>Chitinophagia</taxon>
        <taxon>Chitinophagales</taxon>
        <taxon>Chitinophagaceae</taxon>
        <taxon>Flavisolibacter</taxon>
    </lineage>
</organism>
<evidence type="ECO:0000313" key="1">
    <source>
        <dbReference type="EMBL" id="ANE52180.1"/>
    </source>
</evidence>
<dbReference type="AlphaFoldDB" id="A0A172TYQ8"/>
<dbReference type="Gene3D" id="3.40.50.10610">
    <property type="entry name" value="ABC-type transport auxiliary lipoprotein component"/>
    <property type="match status" value="1"/>
</dbReference>
<reference evidence="2" key="1">
    <citation type="submission" date="2015-01" db="EMBL/GenBank/DDBJ databases">
        <title>Flavisolibacter sp./LCS9/ whole genome sequencing.</title>
        <authorList>
            <person name="Kim M.K."/>
            <person name="Srinivasan S."/>
            <person name="Lee J.-J."/>
        </authorList>
    </citation>
    <scope>NUCLEOTIDE SEQUENCE [LARGE SCALE GENOMIC DNA]</scope>
    <source>
        <strain evidence="2">LCS9</strain>
    </source>
</reference>
<protein>
    <recommendedName>
        <fullName evidence="3">Lipoprotein</fullName>
    </recommendedName>
</protein>
<reference evidence="1 2" key="2">
    <citation type="journal article" date="2016" name="Int. J. Syst. Evol. Microbiol.">
        <title>Flavisolibacter tropicus sp. nov., isolated from tropical soil.</title>
        <authorList>
            <person name="Lee J.J."/>
            <person name="Kang M.S."/>
            <person name="Kim G.S."/>
            <person name="Lee C.S."/>
            <person name="Lim S."/>
            <person name="Lee J."/>
            <person name="Roh S.H."/>
            <person name="Kang H."/>
            <person name="Ha J.M."/>
            <person name="Bae S."/>
            <person name="Jung H.Y."/>
            <person name="Kim M.K."/>
        </authorList>
    </citation>
    <scope>NUCLEOTIDE SEQUENCE [LARGE SCALE GENOMIC DNA]</scope>
    <source>
        <strain evidence="1 2">LCS9</strain>
    </source>
</reference>
<evidence type="ECO:0000313" key="2">
    <source>
        <dbReference type="Proteomes" id="UP000077177"/>
    </source>
</evidence>
<dbReference type="STRING" id="1492898.SY85_18460"/>
<dbReference type="RefSeq" id="WP_066406400.1">
    <property type="nucleotide sequence ID" value="NZ_CP011390.1"/>
</dbReference>
<dbReference type="EMBL" id="CP011390">
    <property type="protein sequence ID" value="ANE52180.1"/>
    <property type="molecule type" value="Genomic_DNA"/>
</dbReference>
<dbReference type="PROSITE" id="PS51257">
    <property type="entry name" value="PROKAR_LIPOPROTEIN"/>
    <property type="match status" value="1"/>
</dbReference>
<sequence length="226" mass="24947">MRTSLLIIFSIALFSCGTNRNVYKSSDFANQAATHHTVAILPFHITQTGHVGKKETVEDIKAANEKWAYAFQESLLSYSLRQTSKNRKGPMISFQGSQRTNALLTESGLTLDELYTKRPEEVAKLLGVDAVLMTTLEKDKNFSDGVAYGLKAGQILLNVVSKSGTLGSPLGMNAADINLNSSLYNAKDGKLLWKTFRQGGSDLPKGTDDLVEYYSNWIARKLPYRS</sequence>
<dbReference type="KEGG" id="fla:SY85_18460"/>
<keyword evidence="2" id="KW-1185">Reference proteome</keyword>